<keyword evidence="4" id="KW-1003">Cell membrane</keyword>
<keyword evidence="9 10" id="KW-0472">Membrane</keyword>
<keyword evidence="5 10" id="KW-0812">Transmembrane</keyword>
<dbReference type="PANTHER" id="PTHR14995:SF2">
    <property type="entry name" value="PROTEIN AMNIONLESS"/>
    <property type="match status" value="1"/>
</dbReference>
<evidence type="ECO:0000256" key="3">
    <source>
        <dbReference type="ARBA" id="ARBA00022448"/>
    </source>
</evidence>
<dbReference type="GO" id="GO:0015031">
    <property type="term" value="P:protein transport"/>
    <property type="evidence" value="ECO:0007669"/>
    <property type="project" value="UniProtKB-KW"/>
</dbReference>
<dbReference type="Proteomes" id="UP001152799">
    <property type="component" value="Chromosome 4"/>
</dbReference>
<dbReference type="AlphaFoldDB" id="A0A9N9QF45"/>
<evidence type="ECO:0000256" key="6">
    <source>
        <dbReference type="ARBA" id="ARBA00022729"/>
    </source>
</evidence>
<sequence>MNTQFFIIIFIFLARHSHSYTKVWVFNSNISDPQNWVNHGPHQTCPGLTFAPENQATIPIEQIKVKKIILPKFGSFQFDANSKITFDENGKDDVLNCVKLKPINEVSWLDYRAWNNTNDPDNPAIPYDERIPSKFDDVEFPKYSLHEVPHVIVGKVKSVKFGQGKNKQEIWRPDLTRQGECEDHTGCFRGSEGIQYDKICEIIDTINATVDCANPIRPKGFCNKPRCGGTVLIETLKPGFRLDKINEKLKEYSSYSYAGKISSSSSTIQVFFTEKSFTGQSIVDATEFYNSLRKDSSCFCDNLKLETSGGPLYEQSELTKNALSVTFGTLIGAIVILGLLFIVYSPTVTNLNLGNRFLGSRPLSTYMMHYDTMEDRSCIVDGQSVAGSVLELNRAFENPLYEHAHSSRSTSHESIESVRLGHNTDFDVVEVKEESIMKEVEEIEEEELLKDL</sequence>
<evidence type="ECO:0000256" key="9">
    <source>
        <dbReference type="ARBA" id="ARBA00023136"/>
    </source>
</evidence>
<feature type="signal peptide" evidence="11">
    <location>
        <begin position="1"/>
        <end position="19"/>
    </location>
</feature>
<keyword evidence="3" id="KW-0813">Transport</keyword>
<keyword evidence="13" id="KW-1185">Reference proteome</keyword>
<evidence type="ECO:0000256" key="1">
    <source>
        <dbReference type="ARBA" id="ARBA00004251"/>
    </source>
</evidence>
<evidence type="ECO:0000256" key="7">
    <source>
        <dbReference type="ARBA" id="ARBA00022927"/>
    </source>
</evidence>
<organism evidence="12 13">
    <name type="scientific">Ceutorhynchus assimilis</name>
    <name type="common">cabbage seed weevil</name>
    <dbReference type="NCBI Taxonomy" id="467358"/>
    <lineage>
        <taxon>Eukaryota</taxon>
        <taxon>Metazoa</taxon>
        <taxon>Ecdysozoa</taxon>
        <taxon>Arthropoda</taxon>
        <taxon>Hexapoda</taxon>
        <taxon>Insecta</taxon>
        <taxon>Pterygota</taxon>
        <taxon>Neoptera</taxon>
        <taxon>Endopterygota</taxon>
        <taxon>Coleoptera</taxon>
        <taxon>Polyphaga</taxon>
        <taxon>Cucujiformia</taxon>
        <taxon>Curculionidae</taxon>
        <taxon>Ceutorhynchinae</taxon>
        <taxon>Ceutorhynchus</taxon>
    </lineage>
</organism>
<dbReference type="OrthoDB" id="10067964at2759"/>
<evidence type="ECO:0000313" key="13">
    <source>
        <dbReference type="Proteomes" id="UP001152799"/>
    </source>
</evidence>
<reference evidence="12" key="1">
    <citation type="submission" date="2022-01" db="EMBL/GenBank/DDBJ databases">
        <authorList>
            <person name="King R."/>
        </authorList>
    </citation>
    <scope>NUCLEOTIDE SEQUENCE</scope>
</reference>
<dbReference type="InterPro" id="IPR026112">
    <property type="entry name" value="AMN"/>
</dbReference>
<keyword evidence="7" id="KW-0653">Protein transport</keyword>
<feature type="chain" id="PRO_5040126828" description="Protein amnionless" evidence="11">
    <location>
        <begin position="20"/>
        <end position="452"/>
    </location>
</feature>
<keyword evidence="6 11" id="KW-0732">Signal</keyword>
<evidence type="ECO:0000256" key="2">
    <source>
        <dbReference type="ARBA" id="ARBA00021200"/>
    </source>
</evidence>
<dbReference type="GO" id="GO:0030139">
    <property type="term" value="C:endocytic vesicle"/>
    <property type="evidence" value="ECO:0007669"/>
    <property type="project" value="TreeGrafter"/>
</dbReference>
<comment type="subcellular location">
    <subcellularLocation>
        <location evidence="1">Cell membrane</location>
        <topology evidence="1">Single-pass type I membrane protein</topology>
    </subcellularLocation>
</comment>
<evidence type="ECO:0000256" key="4">
    <source>
        <dbReference type="ARBA" id="ARBA00022475"/>
    </source>
</evidence>
<evidence type="ECO:0000256" key="8">
    <source>
        <dbReference type="ARBA" id="ARBA00022989"/>
    </source>
</evidence>
<keyword evidence="8 10" id="KW-1133">Transmembrane helix</keyword>
<evidence type="ECO:0000313" key="12">
    <source>
        <dbReference type="EMBL" id="CAG9767746.1"/>
    </source>
</evidence>
<dbReference type="EMBL" id="OU892280">
    <property type="protein sequence ID" value="CAG9767746.1"/>
    <property type="molecule type" value="Genomic_DNA"/>
</dbReference>
<accession>A0A9N9QF45</accession>
<dbReference type="GO" id="GO:0006898">
    <property type="term" value="P:receptor-mediated endocytosis"/>
    <property type="evidence" value="ECO:0007669"/>
    <property type="project" value="TreeGrafter"/>
</dbReference>
<feature type="transmembrane region" description="Helical" evidence="10">
    <location>
        <begin position="322"/>
        <end position="344"/>
    </location>
</feature>
<dbReference type="GO" id="GO:0016324">
    <property type="term" value="C:apical plasma membrane"/>
    <property type="evidence" value="ECO:0007669"/>
    <property type="project" value="TreeGrafter"/>
</dbReference>
<evidence type="ECO:0000256" key="11">
    <source>
        <dbReference type="SAM" id="SignalP"/>
    </source>
</evidence>
<dbReference type="PANTHER" id="PTHR14995">
    <property type="entry name" value="AMNIONLESS"/>
    <property type="match status" value="1"/>
</dbReference>
<gene>
    <name evidence="12" type="ORF">CEUTPL_LOCUS8303</name>
</gene>
<evidence type="ECO:0000256" key="10">
    <source>
        <dbReference type="SAM" id="Phobius"/>
    </source>
</evidence>
<dbReference type="Pfam" id="PF14828">
    <property type="entry name" value="Amnionless"/>
    <property type="match status" value="2"/>
</dbReference>
<protein>
    <recommendedName>
        <fullName evidence="2">Protein amnionless</fullName>
    </recommendedName>
</protein>
<proteinExistence type="predicted"/>
<evidence type="ECO:0000256" key="5">
    <source>
        <dbReference type="ARBA" id="ARBA00022692"/>
    </source>
</evidence>
<name>A0A9N9QF45_9CUCU</name>